<evidence type="ECO:0000256" key="5">
    <source>
        <dbReference type="ARBA" id="ARBA00023125"/>
    </source>
</evidence>
<evidence type="ECO:0000256" key="2">
    <source>
        <dbReference type="ARBA" id="ARBA00018329"/>
    </source>
</evidence>
<keyword evidence="6 8" id="KW-0804">Transcription</keyword>
<dbReference type="SMART" id="SM00411">
    <property type="entry name" value="BHL"/>
    <property type="match status" value="1"/>
</dbReference>
<dbReference type="GO" id="GO:0006310">
    <property type="term" value="P:DNA recombination"/>
    <property type="evidence" value="ECO:0007669"/>
    <property type="project" value="UniProtKB-UniRule"/>
</dbReference>
<dbReference type="InterPro" id="IPR005684">
    <property type="entry name" value="IHF_alpha"/>
</dbReference>
<dbReference type="InterPro" id="IPR010992">
    <property type="entry name" value="IHF-like_DNA-bd_dom_sf"/>
</dbReference>
<evidence type="ECO:0000313" key="11">
    <source>
        <dbReference type="EMBL" id="BBI21387.1"/>
    </source>
</evidence>
<evidence type="ECO:0000256" key="1">
    <source>
        <dbReference type="ARBA" id="ARBA00010529"/>
    </source>
</evidence>
<dbReference type="InterPro" id="IPR000119">
    <property type="entry name" value="Hist_DNA-bd"/>
</dbReference>
<protein>
    <recommendedName>
        <fullName evidence="2 8">Integration host factor subunit alpha</fullName>
        <shortName evidence="8">IHF-alpha</shortName>
    </recommendedName>
</protein>
<dbReference type="GO" id="GO:0003677">
    <property type="term" value="F:DNA binding"/>
    <property type="evidence" value="ECO:0007669"/>
    <property type="project" value="UniProtKB-UniRule"/>
</dbReference>
<gene>
    <name evidence="8" type="primary">ihfA</name>
    <name evidence="8" type="synonym">himA</name>
    <name evidence="11" type="ORF">EKJ_22340</name>
</gene>
<evidence type="ECO:0000256" key="8">
    <source>
        <dbReference type="HAMAP-Rule" id="MF_00380"/>
    </source>
</evidence>
<dbReference type="CDD" id="cd13835">
    <property type="entry name" value="IHF_A"/>
    <property type="match status" value="1"/>
</dbReference>
<name>A0A3T1CK79_9SPHN</name>
<keyword evidence="3 8" id="KW-0810">Translation regulation</keyword>
<dbReference type="PANTHER" id="PTHR33175">
    <property type="entry name" value="DNA-BINDING PROTEIN HU"/>
    <property type="match status" value="1"/>
</dbReference>
<evidence type="ECO:0000256" key="9">
    <source>
        <dbReference type="RuleBase" id="RU003939"/>
    </source>
</evidence>
<dbReference type="NCBIfam" id="TIGR00987">
    <property type="entry name" value="himA"/>
    <property type="match status" value="1"/>
</dbReference>
<evidence type="ECO:0000313" key="12">
    <source>
        <dbReference type="Proteomes" id="UP000290057"/>
    </source>
</evidence>
<reference evidence="11 12" key="1">
    <citation type="submission" date="2019-01" db="EMBL/GenBank/DDBJ databases">
        <title>Complete genome sequence of Erythrobacter flavus KJ5.</title>
        <authorList>
            <person name="Kanesaki Y."/>
            <person name="Brotosudarmo T."/>
            <person name="Moriuchi R."/>
            <person name="Awai K."/>
        </authorList>
    </citation>
    <scope>NUCLEOTIDE SEQUENCE [LARGE SCALE GENOMIC DNA]</scope>
    <source>
        <strain evidence="11 12">KJ5</strain>
    </source>
</reference>
<accession>A0A3T1CK79</accession>
<comment type="function">
    <text evidence="8 10">This protein is one of the two subunits of integration host factor, a specific DNA-binding protein that functions in genetic recombination as well as in transcriptional and translational control.</text>
</comment>
<sequence>MPERPQIPILLGEVSYTVGGVAQGRIWGKDWMDMMRSVGTLTRADLAETINRKMGLSRAESLDMVEAILGKMCDALADGENVKISGFGSFVLRDKKERVGRNPKTGVEVPITPRRVMTFRASQLLKERIANG</sequence>
<evidence type="ECO:0000256" key="7">
    <source>
        <dbReference type="ARBA" id="ARBA00023172"/>
    </source>
</evidence>
<dbReference type="Proteomes" id="UP000290057">
    <property type="component" value="Chromosome"/>
</dbReference>
<keyword evidence="4 8" id="KW-0805">Transcription regulation</keyword>
<dbReference type="PANTHER" id="PTHR33175:SF2">
    <property type="entry name" value="INTEGRATION HOST FACTOR SUBUNIT ALPHA"/>
    <property type="match status" value="1"/>
</dbReference>
<dbReference type="HAMAP" id="MF_00380">
    <property type="entry name" value="IHF_alpha"/>
    <property type="match status" value="1"/>
</dbReference>
<dbReference type="Gene3D" id="4.10.520.10">
    <property type="entry name" value="IHF-like DNA-binding proteins"/>
    <property type="match status" value="1"/>
</dbReference>
<dbReference type="InterPro" id="IPR020816">
    <property type="entry name" value="Histone-like_DNA-bd_CS"/>
</dbReference>
<keyword evidence="12" id="KW-1185">Reference proteome</keyword>
<proteinExistence type="inferred from homology"/>
<dbReference type="AlphaFoldDB" id="A0A3T1CK79"/>
<comment type="similarity">
    <text evidence="1 8 9">Belongs to the bacterial histone-like protein family.</text>
</comment>
<dbReference type="Pfam" id="PF00216">
    <property type="entry name" value="Bac_DNA_binding"/>
    <property type="match status" value="1"/>
</dbReference>
<comment type="subunit">
    <text evidence="8 10">Heterodimer of an alpha and a beta chain.</text>
</comment>
<keyword evidence="7 8" id="KW-0233">DNA recombination</keyword>
<evidence type="ECO:0000256" key="4">
    <source>
        <dbReference type="ARBA" id="ARBA00023015"/>
    </source>
</evidence>
<dbReference type="GO" id="GO:0006355">
    <property type="term" value="P:regulation of DNA-templated transcription"/>
    <property type="evidence" value="ECO:0007669"/>
    <property type="project" value="UniProtKB-UniRule"/>
</dbReference>
<dbReference type="EMBL" id="AP019389">
    <property type="protein sequence ID" value="BBI21387.1"/>
    <property type="molecule type" value="Genomic_DNA"/>
</dbReference>
<dbReference type="GO" id="GO:0006417">
    <property type="term" value="P:regulation of translation"/>
    <property type="evidence" value="ECO:0007669"/>
    <property type="project" value="UniProtKB-UniRule"/>
</dbReference>
<dbReference type="SUPFAM" id="SSF47729">
    <property type="entry name" value="IHF-like DNA-binding proteins"/>
    <property type="match status" value="1"/>
</dbReference>
<dbReference type="GO" id="GO:0009893">
    <property type="term" value="P:positive regulation of metabolic process"/>
    <property type="evidence" value="ECO:0007669"/>
    <property type="project" value="UniProtKB-ARBA"/>
</dbReference>
<dbReference type="PRINTS" id="PR01727">
    <property type="entry name" value="DNABINDINGHU"/>
</dbReference>
<evidence type="ECO:0000256" key="10">
    <source>
        <dbReference type="RuleBase" id="RU004485"/>
    </source>
</evidence>
<organism evidence="11 12">
    <name type="scientific">Qipengyuania flava</name>
    <dbReference type="NCBI Taxonomy" id="192812"/>
    <lineage>
        <taxon>Bacteria</taxon>
        <taxon>Pseudomonadati</taxon>
        <taxon>Pseudomonadota</taxon>
        <taxon>Alphaproteobacteria</taxon>
        <taxon>Sphingomonadales</taxon>
        <taxon>Erythrobacteraceae</taxon>
        <taxon>Qipengyuania</taxon>
    </lineage>
</organism>
<dbReference type="NCBIfam" id="NF001401">
    <property type="entry name" value="PRK00285.1"/>
    <property type="match status" value="1"/>
</dbReference>
<evidence type="ECO:0000256" key="6">
    <source>
        <dbReference type="ARBA" id="ARBA00023163"/>
    </source>
</evidence>
<dbReference type="PROSITE" id="PS00045">
    <property type="entry name" value="HISTONE_LIKE"/>
    <property type="match status" value="1"/>
</dbReference>
<evidence type="ECO:0000256" key="3">
    <source>
        <dbReference type="ARBA" id="ARBA00022845"/>
    </source>
</evidence>
<dbReference type="GO" id="GO:0030527">
    <property type="term" value="F:structural constituent of chromatin"/>
    <property type="evidence" value="ECO:0007669"/>
    <property type="project" value="InterPro"/>
</dbReference>
<dbReference type="GO" id="GO:0005829">
    <property type="term" value="C:cytosol"/>
    <property type="evidence" value="ECO:0007669"/>
    <property type="project" value="TreeGrafter"/>
</dbReference>
<keyword evidence="5 8" id="KW-0238">DNA-binding</keyword>